<name>A0A2T4IUS2_9HYPH</name>
<feature type="region of interest" description="Disordered" evidence="1">
    <location>
        <begin position="85"/>
        <end position="106"/>
    </location>
</feature>
<accession>A0A2T4IUS2</accession>
<dbReference type="Pfam" id="PF17264">
    <property type="entry name" value="DUF5330"/>
    <property type="match status" value="1"/>
</dbReference>
<evidence type="ECO:0008006" key="5">
    <source>
        <dbReference type="Google" id="ProtNLM"/>
    </source>
</evidence>
<evidence type="ECO:0000313" key="3">
    <source>
        <dbReference type="EMBL" id="PTE09411.1"/>
    </source>
</evidence>
<evidence type="ECO:0000256" key="2">
    <source>
        <dbReference type="SAM" id="SignalP"/>
    </source>
</evidence>
<keyword evidence="2" id="KW-0732">Signal</keyword>
<dbReference type="Proteomes" id="UP000240259">
    <property type="component" value="Unassembled WGS sequence"/>
</dbReference>
<dbReference type="InterPro" id="IPR035220">
    <property type="entry name" value="DUF5330"/>
</dbReference>
<feature type="signal peptide" evidence="2">
    <location>
        <begin position="1"/>
        <end position="17"/>
    </location>
</feature>
<evidence type="ECO:0000313" key="4">
    <source>
        <dbReference type="Proteomes" id="UP000240259"/>
    </source>
</evidence>
<dbReference type="AlphaFoldDB" id="A0A2T4IUS2"/>
<protein>
    <recommendedName>
        <fullName evidence="5">DUF5330 domain-containing protein</fullName>
    </recommendedName>
</protein>
<dbReference type="OrthoDB" id="7923950at2"/>
<organism evidence="3 4">
    <name type="scientific">Mesorhizobium helmanticense</name>
    <dbReference type="NCBI Taxonomy" id="1776423"/>
    <lineage>
        <taxon>Bacteria</taxon>
        <taxon>Pseudomonadati</taxon>
        <taxon>Pseudomonadota</taxon>
        <taxon>Alphaproteobacteria</taxon>
        <taxon>Hyphomicrobiales</taxon>
        <taxon>Phyllobacteriaceae</taxon>
        <taxon>Mesorhizobium</taxon>
    </lineage>
</organism>
<gene>
    <name evidence="3" type="ORF">C9427_15000</name>
</gene>
<proteinExistence type="predicted"/>
<dbReference type="EMBL" id="PZJX01000028">
    <property type="protein sequence ID" value="PTE09411.1"/>
    <property type="molecule type" value="Genomic_DNA"/>
</dbReference>
<feature type="chain" id="PRO_5015505546" description="DUF5330 domain-containing protein" evidence="2">
    <location>
        <begin position="18"/>
        <end position="134"/>
    </location>
</feature>
<reference evidence="3 4" key="1">
    <citation type="submission" date="2018-03" db="EMBL/GenBank/DDBJ databases">
        <title>Genome sequence of the symbiotic type strain Mesorhizobium helmanticense CSLC115NT isolated from Lotus corniculatus nodules.</title>
        <authorList>
            <person name="Sannazzaro A.I."/>
            <person name="Torres Tejerizo G.A."/>
            <person name="Dip D."/>
            <person name="Caballero M."/>
            <person name="Pistorio M."/>
            <person name="Estrella M.J."/>
        </authorList>
    </citation>
    <scope>NUCLEOTIDE SEQUENCE [LARGE SCALE GENOMIC DNA]</scope>
    <source>
        <strain evidence="3 4">CSLC115N</strain>
    </source>
</reference>
<sequence length="134" mass="13964">MSFLIRMAFWFSLVLLALPLSVGTDDAGHQAVGPLQALFAAREAVGDIAGICERKPDVCETGKSAMQTITARAKETAKIAAAMLDDKQTEGQTDGQTGGKPTTGLDTTVATGSVAETIVLPATVDIPVRMQTTN</sequence>
<dbReference type="RefSeq" id="WP_107649915.1">
    <property type="nucleotide sequence ID" value="NZ_PZJX01000028.1"/>
</dbReference>
<evidence type="ECO:0000256" key="1">
    <source>
        <dbReference type="SAM" id="MobiDB-lite"/>
    </source>
</evidence>
<keyword evidence="4" id="KW-1185">Reference proteome</keyword>
<comment type="caution">
    <text evidence="3">The sequence shown here is derived from an EMBL/GenBank/DDBJ whole genome shotgun (WGS) entry which is preliminary data.</text>
</comment>